<dbReference type="Proteomes" id="UP000016922">
    <property type="component" value="Unassembled WGS sequence"/>
</dbReference>
<feature type="domain" description="HORMA" evidence="2">
    <location>
        <begin position="140"/>
        <end position="364"/>
    </location>
</feature>
<evidence type="ECO:0000313" key="3">
    <source>
        <dbReference type="EMBL" id="EPE27756.1"/>
    </source>
</evidence>
<gene>
    <name evidence="3" type="ORF">GLAREA_04547</name>
</gene>
<dbReference type="Gene3D" id="3.30.900.10">
    <property type="entry name" value="HORMA domain"/>
    <property type="match status" value="1"/>
</dbReference>
<name>S3D6Y0_GLAL2</name>
<evidence type="ECO:0000256" key="1">
    <source>
        <dbReference type="SAM" id="MobiDB-lite"/>
    </source>
</evidence>
<feature type="compositionally biased region" description="Basic residues" evidence="1">
    <location>
        <begin position="775"/>
        <end position="786"/>
    </location>
</feature>
<proteinExistence type="predicted"/>
<reference evidence="3 4" key="1">
    <citation type="journal article" date="2013" name="BMC Genomics">
        <title>Genomics-driven discovery of the pneumocandin biosynthetic gene cluster in the fungus Glarea lozoyensis.</title>
        <authorList>
            <person name="Chen L."/>
            <person name="Yue Q."/>
            <person name="Zhang X."/>
            <person name="Xiang M."/>
            <person name="Wang C."/>
            <person name="Li S."/>
            <person name="Che Y."/>
            <person name="Ortiz-Lopez F.J."/>
            <person name="Bills G.F."/>
            <person name="Liu X."/>
            <person name="An Z."/>
        </authorList>
    </citation>
    <scope>NUCLEOTIDE SEQUENCE [LARGE SCALE GENOMIC DNA]</scope>
    <source>
        <strain evidence="4">ATCC 20868 / MF5171</strain>
    </source>
</reference>
<protein>
    <recommendedName>
        <fullName evidence="2">HORMA domain-containing protein</fullName>
    </recommendedName>
</protein>
<evidence type="ECO:0000259" key="2">
    <source>
        <dbReference type="Pfam" id="PF02301"/>
    </source>
</evidence>
<dbReference type="InterPro" id="IPR003511">
    <property type="entry name" value="HORMA_dom"/>
</dbReference>
<sequence length="786" mass="87731">MGRVLRSGKSLDDSNATSEAKKHAETSFAVSQSISTLQDADTAITLPNFGNRQRTVKASVDTSFPSALSSKPSIFIGKDYPAPFSVKQREMETLEPSSLANTASKFVLPVASHVRRPRPRPQPQPIFKPTTITTLTYERSVEITRISITALVSMITFFKKAFGNNHVFEHRYFDPNDPNLTYEAFKKGVHKIQQQPGDPEILNHWLIAAGKSEAADKLLSWLEHDTVHAAIEGKYLSNIELRLHYRHNVESYFISLTYCEGSERPRIEARLGGTGEDVPSMVVYDAQAQLYALMEDVNRQLQLSVRSHDGHLKKGPNYITMGVILNDKAPKELHIPGFKRSLTRPLNLNNISPVECSTMKTPFHSVSVNPPDYNSLVTRSAEQATRRTIIDHGPTAARKNDTDDTEDTEEAVASPCTLRMQGSDTASVASEDYPHTQFENVSLIKNLGPSRKIDPATQDTLILPRSLQSPTSHSFSNTNTLRQSSDIPNIRGIIPARINENISDDDGNMDGNLQDEDLDIPLSPVSEILCECRASDYVPGCMIKCLSCDKYHHSFCYAYLNPPSSHIMEELCYECDDEVTEPPDMRLKLCLLRRTIYVLRNGQILNVTEVFDFMMIEDSQASTIQEFCTCLLNFLRILGLVQLAQPQADGRDALFYLSSSNDQLPKWLFNPRLFLTAILNDNPRLKDHFQSGEFGLSLAAAVWPAEFADNPNSKATDTLNSKAKLERSHSLTMSPKSASFNPSSADCDGTKCGKRKLREDGSPVRAKKAYESHSKGWKSIHQRGLS</sequence>
<feature type="region of interest" description="Disordered" evidence="1">
    <location>
        <begin position="726"/>
        <end position="786"/>
    </location>
</feature>
<keyword evidence="4" id="KW-1185">Reference proteome</keyword>
<dbReference type="GeneID" id="19463602"/>
<dbReference type="InterPro" id="IPR036570">
    <property type="entry name" value="HORMA_dom_sf"/>
</dbReference>
<dbReference type="RefSeq" id="XP_008085115.1">
    <property type="nucleotide sequence ID" value="XM_008086924.1"/>
</dbReference>
<dbReference type="Pfam" id="PF02301">
    <property type="entry name" value="HORMA"/>
    <property type="match status" value="1"/>
</dbReference>
<accession>S3D6Y0</accession>
<organism evidence="3 4">
    <name type="scientific">Glarea lozoyensis (strain ATCC 20868 / MF5171)</name>
    <dbReference type="NCBI Taxonomy" id="1116229"/>
    <lineage>
        <taxon>Eukaryota</taxon>
        <taxon>Fungi</taxon>
        <taxon>Dikarya</taxon>
        <taxon>Ascomycota</taxon>
        <taxon>Pezizomycotina</taxon>
        <taxon>Leotiomycetes</taxon>
        <taxon>Helotiales</taxon>
        <taxon>Helotiaceae</taxon>
        <taxon>Glarea</taxon>
    </lineage>
</organism>
<dbReference type="EMBL" id="KE145369">
    <property type="protein sequence ID" value="EPE27756.1"/>
    <property type="molecule type" value="Genomic_DNA"/>
</dbReference>
<feature type="compositionally biased region" description="Polar residues" evidence="1">
    <location>
        <begin position="730"/>
        <end position="744"/>
    </location>
</feature>
<dbReference type="AlphaFoldDB" id="S3D6Y0"/>
<dbReference type="HOGENOM" id="CLU_356796_0_0_1"/>
<dbReference type="OrthoDB" id="1928087at2759"/>
<dbReference type="KEGG" id="glz:GLAREA_04547"/>
<feature type="region of interest" description="Disordered" evidence="1">
    <location>
        <begin position="1"/>
        <end position="25"/>
    </location>
</feature>
<dbReference type="STRING" id="1116229.S3D6Y0"/>
<feature type="compositionally biased region" description="Basic and acidic residues" evidence="1">
    <location>
        <begin position="757"/>
        <end position="774"/>
    </location>
</feature>
<evidence type="ECO:0000313" key="4">
    <source>
        <dbReference type="Proteomes" id="UP000016922"/>
    </source>
</evidence>